<sequence length="306" mass="33519">MPAVKPAAGRSGSASGERVSTIYLKRVLREPLVHFLALALLIFAGYGLLGVDTGDKPDTIVVTAPKIEQMATVFTKTWQRPPTAEELKGLIDDYVKEEILVRQALELGLDRDDTVVRRRLRQKMEFLNAADAETLTATDAELDAYLKANAATFEIAPMLAFQQVFLNPQRRGETLAQDAASVREALLTDPAMDPSLLGDPTLLPSDLPLSDKTSIGQTFGAEFVEVLDKIPAGQWTGPVNSGFGLHLIRVTERVPGRVPTLDEVRDAVAREWTNAKRKELEDQRFAELLKRYVVSIESPAGAGTDP</sequence>
<dbReference type="InterPro" id="IPR050245">
    <property type="entry name" value="PrsA_foldase"/>
</dbReference>
<accession>A0A508WQ29</accession>
<keyword evidence="10" id="KW-1133">Transmembrane helix</keyword>
<dbReference type="AlphaFoldDB" id="A0A508WQ29"/>
<dbReference type="GO" id="GO:0003755">
    <property type="term" value="F:peptidyl-prolyl cis-trans isomerase activity"/>
    <property type="evidence" value="ECO:0007669"/>
    <property type="project" value="UniProtKB-KW"/>
</dbReference>
<dbReference type="SUPFAM" id="SSF54534">
    <property type="entry name" value="FKBP-like"/>
    <property type="match status" value="1"/>
</dbReference>
<comment type="catalytic activity">
    <reaction evidence="1">
        <text>[protein]-peptidylproline (omega=180) = [protein]-peptidylproline (omega=0)</text>
        <dbReference type="Rhea" id="RHEA:16237"/>
        <dbReference type="Rhea" id="RHEA-COMP:10747"/>
        <dbReference type="Rhea" id="RHEA-COMP:10748"/>
        <dbReference type="ChEBI" id="CHEBI:83833"/>
        <dbReference type="ChEBI" id="CHEBI:83834"/>
        <dbReference type="EC" id="5.2.1.8"/>
    </reaction>
</comment>
<reference evidence="12" key="1">
    <citation type="submission" date="2019-06" db="EMBL/GenBank/DDBJ databases">
        <authorList>
            <person name="Le Quere A."/>
            <person name="Colella S."/>
        </authorList>
    </citation>
    <scope>NUCLEOTIDE SEQUENCE</scope>
    <source>
        <strain evidence="12">EmedicaeMD41</strain>
    </source>
</reference>
<dbReference type="PANTHER" id="PTHR47245">
    <property type="entry name" value="PEPTIDYLPROLYL ISOMERASE"/>
    <property type="match status" value="1"/>
</dbReference>
<comment type="similarity">
    <text evidence="2">Belongs to the PpiC/parvulin rotamase family.</text>
</comment>
<gene>
    <name evidence="12" type="ORF">EMEDMD4_1160011</name>
</gene>
<keyword evidence="10" id="KW-0812">Transmembrane</keyword>
<dbReference type="Pfam" id="PF13145">
    <property type="entry name" value="Rotamase_2"/>
    <property type="match status" value="1"/>
</dbReference>
<feature type="transmembrane region" description="Helical" evidence="10">
    <location>
        <begin position="32"/>
        <end position="49"/>
    </location>
</feature>
<dbReference type="InterPro" id="IPR010916">
    <property type="entry name" value="TonB_box_CS"/>
</dbReference>
<evidence type="ECO:0000256" key="8">
    <source>
        <dbReference type="ARBA" id="ARBA00030642"/>
    </source>
</evidence>
<name>A0A508WQ29_9HYPH</name>
<organism evidence="12">
    <name type="scientific">Sinorhizobium medicae</name>
    <dbReference type="NCBI Taxonomy" id="110321"/>
    <lineage>
        <taxon>Bacteria</taxon>
        <taxon>Pseudomonadati</taxon>
        <taxon>Pseudomonadota</taxon>
        <taxon>Alphaproteobacteria</taxon>
        <taxon>Hyphomicrobiales</taxon>
        <taxon>Rhizobiaceae</taxon>
        <taxon>Sinorhizobium/Ensifer group</taxon>
        <taxon>Sinorhizobium</taxon>
    </lineage>
</organism>
<feature type="domain" description="PpiC" evidence="11">
    <location>
        <begin position="138"/>
        <end position="266"/>
    </location>
</feature>
<evidence type="ECO:0000256" key="7">
    <source>
        <dbReference type="ARBA" id="ARBA00023235"/>
    </source>
</evidence>
<dbReference type="PROSITE" id="PS00430">
    <property type="entry name" value="TONB_DEPENDENT_REC_1"/>
    <property type="match status" value="1"/>
</dbReference>
<evidence type="ECO:0000256" key="4">
    <source>
        <dbReference type="ARBA" id="ARBA00018370"/>
    </source>
</evidence>
<protein>
    <recommendedName>
        <fullName evidence="4">Parvulin-like PPIase</fullName>
        <ecNumber evidence="3">5.2.1.8</ecNumber>
    </recommendedName>
    <alternativeName>
        <fullName evidence="8">Peptidyl-prolyl cis-trans isomerase plp</fullName>
    </alternativeName>
    <alternativeName>
        <fullName evidence="9">Rotamase plp</fullName>
    </alternativeName>
</protein>
<evidence type="ECO:0000256" key="10">
    <source>
        <dbReference type="SAM" id="Phobius"/>
    </source>
</evidence>
<evidence type="ECO:0000256" key="1">
    <source>
        <dbReference type="ARBA" id="ARBA00000971"/>
    </source>
</evidence>
<dbReference type="InterPro" id="IPR000297">
    <property type="entry name" value="PPIase_PpiC"/>
</dbReference>
<dbReference type="Gene3D" id="3.10.50.40">
    <property type="match status" value="1"/>
</dbReference>
<dbReference type="EC" id="5.2.1.8" evidence="3"/>
<keyword evidence="10" id="KW-0472">Membrane</keyword>
<proteinExistence type="inferred from homology"/>
<evidence type="ECO:0000256" key="9">
    <source>
        <dbReference type="ARBA" id="ARBA00031484"/>
    </source>
</evidence>
<keyword evidence="7" id="KW-0413">Isomerase</keyword>
<keyword evidence="5" id="KW-0732">Signal</keyword>
<dbReference type="EMBL" id="CABFNB010000020">
    <property type="protein sequence ID" value="VTZ59608.1"/>
    <property type="molecule type" value="Genomic_DNA"/>
</dbReference>
<dbReference type="InterPro" id="IPR046357">
    <property type="entry name" value="PPIase_dom_sf"/>
</dbReference>
<keyword evidence="6" id="KW-0697">Rotamase</keyword>
<evidence type="ECO:0000259" key="11">
    <source>
        <dbReference type="Pfam" id="PF13145"/>
    </source>
</evidence>
<evidence type="ECO:0000256" key="2">
    <source>
        <dbReference type="ARBA" id="ARBA00007656"/>
    </source>
</evidence>
<evidence type="ECO:0000313" key="12">
    <source>
        <dbReference type="EMBL" id="VTZ59608.1"/>
    </source>
</evidence>
<evidence type="ECO:0000256" key="5">
    <source>
        <dbReference type="ARBA" id="ARBA00022729"/>
    </source>
</evidence>
<dbReference type="PANTHER" id="PTHR47245:SF1">
    <property type="entry name" value="FOLDASE PROTEIN PRSA"/>
    <property type="match status" value="1"/>
</dbReference>
<evidence type="ECO:0000256" key="6">
    <source>
        <dbReference type="ARBA" id="ARBA00023110"/>
    </source>
</evidence>
<dbReference type="Proteomes" id="UP000507954">
    <property type="component" value="Unassembled WGS sequence"/>
</dbReference>
<evidence type="ECO:0000256" key="3">
    <source>
        <dbReference type="ARBA" id="ARBA00013194"/>
    </source>
</evidence>